<dbReference type="InterPro" id="IPR050859">
    <property type="entry name" value="Class-I_PLP-dep_aminotransf"/>
</dbReference>
<feature type="region of interest" description="Disordered" evidence="5">
    <location>
        <begin position="1"/>
        <end position="63"/>
    </location>
</feature>
<reference evidence="7 8" key="1">
    <citation type="journal article" date="2019" name="Int. J. Syst. Evol. Microbiol.">
        <title>The Global Catalogue of Microorganisms (GCM) 10K type strain sequencing project: providing services to taxonomists for standard genome sequencing and annotation.</title>
        <authorList>
            <consortium name="The Broad Institute Genomics Platform"/>
            <consortium name="The Broad Institute Genome Sequencing Center for Infectious Disease"/>
            <person name="Wu L."/>
            <person name="Ma J."/>
        </authorList>
    </citation>
    <scope>NUCLEOTIDE SEQUENCE [LARGE SCALE GENOMIC DNA]</scope>
    <source>
        <strain evidence="7 8">JCM 14546</strain>
    </source>
</reference>
<dbReference type="GO" id="GO:0008483">
    <property type="term" value="F:transaminase activity"/>
    <property type="evidence" value="ECO:0007669"/>
    <property type="project" value="UniProtKB-KW"/>
</dbReference>
<dbReference type="CDD" id="cd00609">
    <property type="entry name" value="AAT_like"/>
    <property type="match status" value="1"/>
</dbReference>
<dbReference type="Gene3D" id="3.40.640.10">
    <property type="entry name" value="Type I PLP-dependent aspartate aminotransferase-like (Major domain)"/>
    <property type="match status" value="1"/>
</dbReference>
<proteinExistence type="predicted"/>
<dbReference type="PANTHER" id="PTHR42790">
    <property type="entry name" value="AMINOTRANSFERASE"/>
    <property type="match status" value="1"/>
</dbReference>
<evidence type="ECO:0000256" key="5">
    <source>
        <dbReference type="SAM" id="MobiDB-lite"/>
    </source>
</evidence>
<dbReference type="RefSeq" id="WP_344308840.1">
    <property type="nucleotide sequence ID" value="NZ_BAAANO010000015.1"/>
</dbReference>
<evidence type="ECO:0000313" key="8">
    <source>
        <dbReference type="Proteomes" id="UP001500755"/>
    </source>
</evidence>
<evidence type="ECO:0000256" key="1">
    <source>
        <dbReference type="ARBA" id="ARBA00001933"/>
    </source>
</evidence>
<evidence type="ECO:0000256" key="4">
    <source>
        <dbReference type="ARBA" id="ARBA00022898"/>
    </source>
</evidence>
<dbReference type="Proteomes" id="UP001500755">
    <property type="component" value="Unassembled WGS sequence"/>
</dbReference>
<keyword evidence="4" id="KW-0663">Pyridoxal phosphate</keyword>
<comment type="cofactor">
    <cofactor evidence="1">
        <name>pyridoxal 5'-phosphate</name>
        <dbReference type="ChEBI" id="CHEBI:597326"/>
    </cofactor>
</comment>
<dbReference type="InterPro" id="IPR015421">
    <property type="entry name" value="PyrdxlP-dep_Trfase_major"/>
</dbReference>
<gene>
    <name evidence="7" type="ORF">GCM10009755_17390</name>
</gene>
<name>A0ABN2TFI2_9MICO</name>
<feature type="compositionally biased region" description="Polar residues" evidence="5">
    <location>
        <begin position="1"/>
        <end position="11"/>
    </location>
</feature>
<evidence type="ECO:0000256" key="3">
    <source>
        <dbReference type="ARBA" id="ARBA00022679"/>
    </source>
</evidence>
<feature type="domain" description="Aminotransferase class I/classII large" evidence="6">
    <location>
        <begin position="116"/>
        <end position="431"/>
    </location>
</feature>
<dbReference type="EMBL" id="BAAANO010000015">
    <property type="protein sequence ID" value="GAA2007585.1"/>
    <property type="molecule type" value="Genomic_DNA"/>
</dbReference>
<keyword evidence="2 7" id="KW-0032">Aminotransferase</keyword>
<dbReference type="Pfam" id="PF00155">
    <property type="entry name" value="Aminotran_1_2"/>
    <property type="match status" value="1"/>
</dbReference>
<feature type="compositionally biased region" description="Low complexity" evidence="5">
    <location>
        <begin position="21"/>
        <end position="47"/>
    </location>
</feature>
<organism evidence="7 8">
    <name type="scientific">Brevibacterium samyangense</name>
    <dbReference type="NCBI Taxonomy" id="366888"/>
    <lineage>
        <taxon>Bacteria</taxon>
        <taxon>Bacillati</taxon>
        <taxon>Actinomycetota</taxon>
        <taxon>Actinomycetes</taxon>
        <taxon>Micrococcales</taxon>
        <taxon>Brevibacteriaceae</taxon>
        <taxon>Brevibacterium</taxon>
    </lineage>
</organism>
<evidence type="ECO:0000256" key="2">
    <source>
        <dbReference type="ARBA" id="ARBA00022576"/>
    </source>
</evidence>
<keyword evidence="3" id="KW-0808">Transferase</keyword>
<keyword evidence="8" id="KW-1185">Reference proteome</keyword>
<dbReference type="SUPFAM" id="SSF53383">
    <property type="entry name" value="PLP-dependent transferases"/>
    <property type="match status" value="1"/>
</dbReference>
<evidence type="ECO:0000313" key="7">
    <source>
        <dbReference type="EMBL" id="GAA2007585.1"/>
    </source>
</evidence>
<dbReference type="PANTHER" id="PTHR42790:SF19">
    <property type="entry name" value="KYNURENINE_ALPHA-AMINOADIPATE AMINOTRANSFERASE, MITOCHONDRIAL"/>
    <property type="match status" value="1"/>
</dbReference>
<accession>A0ABN2TFI2</accession>
<sequence length="455" mass="48278">MTLSPSTQVPTESRMPAGSHAPTEVQVPAEPEAPATPSTPAPADSVPGATTGSDTAHPGAPRELNRHVAGATGSAIRNIFKLAAGPDVISFAGGTPANELFDTVGIAQSYAHVIDTIGGRALNYGSVEGEPEMKEAAAKRLSESSCATSPDQLLITSGSQQGLGLCGQTLINPGDVVLAENPTFMSALGAFKLQGAVCRGVESDEFGILPEDLEAKILEHSPKALYTIPTFQNPTGSTMPAERRTAIADVIARHSIWLIEDDPYSELRYEGEPVPAISTDPRIQDKSLLLGTLSKVLAPGLRIGWIRGPEWILERLATAKQATSLQTSTIDQMAAAHYIEHNSIPEKLLAVKDAYRQRRDTMLEVLPTVLPEGTSITRPDGGMFLWAKLPDGFDATALVEEIGPRGTVYVPGSTFFVENPDPATIRFSFVSNAPARIEEGLLRMKPVFDAAAAAL</sequence>
<dbReference type="InterPro" id="IPR004839">
    <property type="entry name" value="Aminotransferase_I/II_large"/>
</dbReference>
<comment type="caution">
    <text evidence="7">The sequence shown here is derived from an EMBL/GenBank/DDBJ whole genome shotgun (WGS) entry which is preliminary data.</text>
</comment>
<dbReference type="InterPro" id="IPR015424">
    <property type="entry name" value="PyrdxlP-dep_Trfase"/>
</dbReference>
<dbReference type="InterPro" id="IPR015422">
    <property type="entry name" value="PyrdxlP-dep_Trfase_small"/>
</dbReference>
<protein>
    <submittedName>
        <fullName evidence="7">PLP-dependent aminotransferase family protein</fullName>
    </submittedName>
</protein>
<evidence type="ECO:0000259" key="6">
    <source>
        <dbReference type="Pfam" id="PF00155"/>
    </source>
</evidence>
<dbReference type="Gene3D" id="3.90.1150.10">
    <property type="entry name" value="Aspartate Aminotransferase, domain 1"/>
    <property type="match status" value="1"/>
</dbReference>